<reference evidence="3" key="1">
    <citation type="journal article" date="2022" name="Plant J.">
        <title>Strategies of tolerance reflected in two North American maple genomes.</title>
        <authorList>
            <person name="McEvoy S.L."/>
            <person name="Sezen U.U."/>
            <person name="Trouern-Trend A."/>
            <person name="McMahon S.M."/>
            <person name="Schaberg P.G."/>
            <person name="Yang J."/>
            <person name="Wegrzyn J.L."/>
            <person name="Swenson N.G."/>
        </authorList>
    </citation>
    <scope>NUCLEOTIDE SEQUENCE</scope>
    <source>
        <strain evidence="3">NS2018</strain>
    </source>
</reference>
<evidence type="ECO:0000256" key="1">
    <source>
        <dbReference type="SAM" id="MobiDB-lite"/>
    </source>
</evidence>
<feature type="domain" description="SAWADEE" evidence="2">
    <location>
        <begin position="121"/>
        <end position="247"/>
    </location>
</feature>
<dbReference type="GO" id="GO:0003682">
    <property type="term" value="F:chromatin binding"/>
    <property type="evidence" value="ECO:0007669"/>
    <property type="project" value="InterPro"/>
</dbReference>
<dbReference type="Pfam" id="PF16719">
    <property type="entry name" value="SAWADEE"/>
    <property type="match status" value="1"/>
</dbReference>
<dbReference type="Gene3D" id="2.40.50.40">
    <property type="match status" value="1"/>
</dbReference>
<name>A0AA39REV3_ACESA</name>
<organism evidence="3 4">
    <name type="scientific">Acer saccharum</name>
    <name type="common">Sugar maple</name>
    <dbReference type="NCBI Taxonomy" id="4024"/>
    <lineage>
        <taxon>Eukaryota</taxon>
        <taxon>Viridiplantae</taxon>
        <taxon>Streptophyta</taxon>
        <taxon>Embryophyta</taxon>
        <taxon>Tracheophyta</taxon>
        <taxon>Spermatophyta</taxon>
        <taxon>Magnoliopsida</taxon>
        <taxon>eudicotyledons</taxon>
        <taxon>Gunneridae</taxon>
        <taxon>Pentapetalae</taxon>
        <taxon>rosids</taxon>
        <taxon>malvids</taxon>
        <taxon>Sapindales</taxon>
        <taxon>Sapindaceae</taxon>
        <taxon>Hippocastanoideae</taxon>
        <taxon>Acereae</taxon>
        <taxon>Acer</taxon>
    </lineage>
</organism>
<feature type="region of interest" description="Disordered" evidence="1">
    <location>
        <begin position="95"/>
        <end position="115"/>
    </location>
</feature>
<evidence type="ECO:0000259" key="2">
    <source>
        <dbReference type="Pfam" id="PF16719"/>
    </source>
</evidence>
<accession>A0AA39REV3</accession>
<sequence length="256" mass="29760">MDRLRPRQRPAFSGFTKAEFEKLEKLLEESEEDLLSKEFCQKIARSFNSSAGRAGKPIIKWTEVQSWFQNRQRDNLSKVTSSTKMSKVAFALPEACPPKKGHESSQEPIEGGEEDGDLSVLEFEARSSKDGAWYDVELFLAHRFVSSGEVEVRVRFVGFGAEEDEWINIKRSVRQRSVPLEPSHCPKLKVGDLVLCLQERRDQAIYYDAHIVNIQRRMHDIRGCRCIYLVRYNHDNTEEKVRLRRLCCRPTFYTLL</sequence>
<dbReference type="EMBL" id="JAUESC010000388">
    <property type="protein sequence ID" value="KAK0571836.1"/>
    <property type="molecule type" value="Genomic_DNA"/>
</dbReference>
<dbReference type="InterPro" id="IPR039276">
    <property type="entry name" value="SHH1/2"/>
</dbReference>
<gene>
    <name evidence="3" type="ORF">LWI29_022416</name>
</gene>
<comment type="caution">
    <text evidence="3">The sequence shown here is derived from an EMBL/GenBank/DDBJ whole genome shotgun (WGS) entry which is preliminary data.</text>
</comment>
<dbReference type="Proteomes" id="UP001168877">
    <property type="component" value="Unassembled WGS sequence"/>
</dbReference>
<dbReference type="PANTHER" id="PTHR33827">
    <property type="entry name" value="PROTEIN SAWADEE HOMEODOMAIN HOMOLOG 2"/>
    <property type="match status" value="1"/>
</dbReference>
<evidence type="ECO:0000313" key="3">
    <source>
        <dbReference type="EMBL" id="KAK0571836.1"/>
    </source>
</evidence>
<dbReference type="InterPro" id="IPR032001">
    <property type="entry name" value="SAWADEE_dom"/>
</dbReference>
<dbReference type="AlphaFoldDB" id="A0AA39REV3"/>
<evidence type="ECO:0000313" key="4">
    <source>
        <dbReference type="Proteomes" id="UP001168877"/>
    </source>
</evidence>
<protein>
    <recommendedName>
        <fullName evidence="2">SAWADEE domain-containing protein</fullName>
    </recommendedName>
</protein>
<keyword evidence="4" id="KW-1185">Reference proteome</keyword>
<reference evidence="3" key="2">
    <citation type="submission" date="2023-06" db="EMBL/GenBank/DDBJ databases">
        <authorList>
            <person name="Swenson N.G."/>
            <person name="Wegrzyn J.L."/>
            <person name="Mcevoy S.L."/>
        </authorList>
    </citation>
    <scope>NUCLEOTIDE SEQUENCE</scope>
    <source>
        <strain evidence="3">NS2018</strain>
        <tissue evidence="3">Leaf</tissue>
    </source>
</reference>
<dbReference type="PANTHER" id="PTHR33827:SF3">
    <property type="entry name" value="OS09G0346900 PROTEIN"/>
    <property type="match status" value="1"/>
</dbReference>
<proteinExistence type="predicted"/>
<dbReference type="Gene3D" id="2.30.30.140">
    <property type="match status" value="1"/>
</dbReference>